<dbReference type="RefSeq" id="WP_069857985.1">
    <property type="nucleotide sequence ID" value="NZ_BDFE01000015.1"/>
</dbReference>
<evidence type="ECO:0000313" key="2">
    <source>
        <dbReference type="Proteomes" id="UP000095200"/>
    </source>
</evidence>
<keyword evidence="2" id="KW-1185">Reference proteome</keyword>
<reference evidence="2" key="1">
    <citation type="submission" date="2016-06" db="EMBL/GenBank/DDBJ databases">
        <title>Draft genome sequence of Desulfoplanes formicivorans strain Pf12B.</title>
        <authorList>
            <person name="Watanabe M."/>
            <person name="Kojima H."/>
            <person name="Fukui M."/>
        </authorList>
    </citation>
    <scope>NUCLEOTIDE SEQUENCE [LARGE SCALE GENOMIC DNA]</scope>
    <source>
        <strain evidence="2">Pf12B</strain>
    </source>
</reference>
<comment type="caution">
    <text evidence="1">The sequence shown here is derived from an EMBL/GenBank/DDBJ whole genome shotgun (WGS) entry which is preliminary data.</text>
</comment>
<name>A0A194AGJ5_9BACT</name>
<dbReference type="AlphaFoldDB" id="A0A194AGJ5"/>
<proteinExistence type="predicted"/>
<accession>A0A194AGJ5</accession>
<organism evidence="1 2">
    <name type="scientific">Desulfoplanes formicivorans</name>
    <dbReference type="NCBI Taxonomy" id="1592317"/>
    <lineage>
        <taxon>Bacteria</taxon>
        <taxon>Pseudomonadati</taxon>
        <taxon>Thermodesulfobacteriota</taxon>
        <taxon>Desulfovibrionia</taxon>
        <taxon>Desulfovibrionales</taxon>
        <taxon>Desulfoplanaceae</taxon>
        <taxon>Desulfoplanes</taxon>
    </lineage>
</organism>
<dbReference type="Pfam" id="PF13177">
    <property type="entry name" value="DNA_pol3_delta2"/>
    <property type="match status" value="1"/>
</dbReference>
<dbReference type="STRING" id="1592317.DPF_1158"/>
<protein>
    <submittedName>
        <fullName evidence="1">DNA polymerase III subunit delta</fullName>
    </submittedName>
</protein>
<dbReference type="InterPro" id="IPR027417">
    <property type="entry name" value="P-loop_NTPase"/>
</dbReference>
<sequence>MEHSSCNTLRPLGQDRIVRYLDSLASNPPHALLLEGGDVTSRFALAQYWTALLNCPNRQPPCSSCPTCLQIQDQVFRDMAIVDGRESQILISDVRTVRGLMGQPPHGKGTRVIILAEAQNMEPPAANVLLKSMEEPGPGNVFVLLAPQRGTLLPTLVSRSFVLTLPWQKGFAPSKDILEWEQALIHFMKTGQGWFARTGKKNEVDAHLARKMLLHCQQGVVLYSKGENGTELSRYLKNIPQPVPFDRLEHVLAHGFYRLDKRVNPALVMDWVAVRFWKMVHQHS</sequence>
<gene>
    <name evidence="1" type="ORF">DPF_1158</name>
</gene>
<dbReference type="Proteomes" id="UP000095200">
    <property type="component" value="Unassembled WGS sequence"/>
</dbReference>
<dbReference type="SUPFAM" id="SSF52540">
    <property type="entry name" value="P-loop containing nucleoside triphosphate hydrolases"/>
    <property type="match status" value="1"/>
</dbReference>
<dbReference type="EMBL" id="BDFE01000015">
    <property type="protein sequence ID" value="GAU08448.1"/>
    <property type="molecule type" value="Genomic_DNA"/>
</dbReference>
<evidence type="ECO:0000313" key="1">
    <source>
        <dbReference type="EMBL" id="GAU08448.1"/>
    </source>
</evidence>
<dbReference type="Gene3D" id="3.40.50.300">
    <property type="entry name" value="P-loop containing nucleotide triphosphate hydrolases"/>
    <property type="match status" value="1"/>
</dbReference>
<dbReference type="OrthoDB" id="9811073at2"/>